<protein>
    <submittedName>
        <fullName evidence="1">Uncharacterized protein</fullName>
    </submittedName>
</protein>
<evidence type="ECO:0000313" key="2">
    <source>
        <dbReference type="Proteomes" id="UP000235965"/>
    </source>
</evidence>
<dbReference type="Proteomes" id="UP000235965">
    <property type="component" value="Unassembled WGS sequence"/>
</dbReference>
<dbReference type="STRING" id="105785.A0A2J7RQ18"/>
<name>A0A2J7RQ18_9NEOP</name>
<accession>A0A2J7RQ18</accession>
<evidence type="ECO:0000313" key="1">
    <source>
        <dbReference type="EMBL" id="PNF42937.1"/>
    </source>
</evidence>
<dbReference type="InParanoid" id="A0A2J7RQ18"/>
<feature type="non-terminal residue" evidence="1">
    <location>
        <position position="1"/>
    </location>
</feature>
<reference evidence="1 2" key="1">
    <citation type="submission" date="2017-12" db="EMBL/GenBank/DDBJ databases">
        <title>Hemimetabolous genomes reveal molecular basis of termite eusociality.</title>
        <authorList>
            <person name="Harrison M.C."/>
            <person name="Jongepier E."/>
            <person name="Robertson H.M."/>
            <person name="Arning N."/>
            <person name="Bitard-Feildel T."/>
            <person name="Chao H."/>
            <person name="Childers C.P."/>
            <person name="Dinh H."/>
            <person name="Doddapaneni H."/>
            <person name="Dugan S."/>
            <person name="Gowin J."/>
            <person name="Greiner C."/>
            <person name="Han Y."/>
            <person name="Hu H."/>
            <person name="Hughes D.S.T."/>
            <person name="Huylmans A.-K."/>
            <person name="Kemena C."/>
            <person name="Kremer L.P.M."/>
            <person name="Lee S.L."/>
            <person name="Lopez-Ezquerra A."/>
            <person name="Mallet L."/>
            <person name="Monroy-Kuhn J.M."/>
            <person name="Moser A."/>
            <person name="Murali S.C."/>
            <person name="Muzny D.M."/>
            <person name="Otani S."/>
            <person name="Piulachs M.-D."/>
            <person name="Poelchau M."/>
            <person name="Qu J."/>
            <person name="Schaub F."/>
            <person name="Wada-Katsumata A."/>
            <person name="Worley K.C."/>
            <person name="Xie Q."/>
            <person name="Ylla G."/>
            <person name="Poulsen M."/>
            <person name="Gibbs R.A."/>
            <person name="Schal C."/>
            <person name="Richards S."/>
            <person name="Belles X."/>
            <person name="Korb J."/>
            <person name="Bornberg-Bauer E."/>
        </authorList>
    </citation>
    <scope>NUCLEOTIDE SEQUENCE [LARGE SCALE GENOMIC DNA]</scope>
    <source>
        <tissue evidence="1">Whole body</tissue>
    </source>
</reference>
<dbReference type="AlphaFoldDB" id="A0A2J7RQ18"/>
<gene>
    <name evidence="1" type="ORF">B7P43_G11837</name>
</gene>
<sequence length="299" mass="34426">ILSDVLSLIALSSSQSFNFFPLSHHVPLHFMYNPSLSKSQFSTQLLGRTNVTPNIFAIQFYLLLSISTMFPHRNIHKFTWVSLDGKIHNKINNILIDKKRNSSILDVQSFRAADCDTDHYLVVAKVRERLAVSKQTMHRIYMERFNLKKLNEVEGKEQYCVEISNRFVALENLDTEVDVNKACKTIRDNIRISAKESLGCYELKKHKLCFDEGCSELLDQRKSKEVGLGVKTEKTKYMLMSCYQNAGQNHAIMIGNRCFENVAQFRHLGTITNQSLIQKEIKRRLNSGNACYHLVQKNS</sequence>
<keyword evidence="2" id="KW-1185">Reference proteome</keyword>
<dbReference type="EMBL" id="NEVH01001351">
    <property type="protein sequence ID" value="PNF42937.1"/>
    <property type="molecule type" value="Genomic_DNA"/>
</dbReference>
<comment type="caution">
    <text evidence="1">The sequence shown here is derived from an EMBL/GenBank/DDBJ whole genome shotgun (WGS) entry which is preliminary data.</text>
</comment>
<proteinExistence type="predicted"/>
<organism evidence="1 2">
    <name type="scientific">Cryptotermes secundus</name>
    <dbReference type="NCBI Taxonomy" id="105785"/>
    <lineage>
        <taxon>Eukaryota</taxon>
        <taxon>Metazoa</taxon>
        <taxon>Ecdysozoa</taxon>
        <taxon>Arthropoda</taxon>
        <taxon>Hexapoda</taxon>
        <taxon>Insecta</taxon>
        <taxon>Pterygota</taxon>
        <taxon>Neoptera</taxon>
        <taxon>Polyneoptera</taxon>
        <taxon>Dictyoptera</taxon>
        <taxon>Blattodea</taxon>
        <taxon>Blattoidea</taxon>
        <taxon>Termitoidae</taxon>
        <taxon>Kalotermitidae</taxon>
        <taxon>Cryptotermitinae</taxon>
        <taxon>Cryptotermes</taxon>
    </lineage>
</organism>